<evidence type="ECO:0000313" key="2">
    <source>
        <dbReference type="Proteomes" id="UP000054538"/>
    </source>
</evidence>
<organism evidence="1 2">
    <name type="scientific">Paxillus rubicundulus Ve08.2h10</name>
    <dbReference type="NCBI Taxonomy" id="930991"/>
    <lineage>
        <taxon>Eukaryota</taxon>
        <taxon>Fungi</taxon>
        <taxon>Dikarya</taxon>
        <taxon>Basidiomycota</taxon>
        <taxon>Agaricomycotina</taxon>
        <taxon>Agaricomycetes</taxon>
        <taxon>Agaricomycetidae</taxon>
        <taxon>Boletales</taxon>
        <taxon>Paxilineae</taxon>
        <taxon>Paxillaceae</taxon>
        <taxon>Paxillus</taxon>
    </lineage>
</organism>
<name>A0A0D0D7Y2_9AGAM</name>
<gene>
    <name evidence="1" type="ORF">PAXRUDRAFT_160274</name>
</gene>
<evidence type="ECO:0000313" key="1">
    <source>
        <dbReference type="EMBL" id="KIK79816.1"/>
    </source>
</evidence>
<dbReference type="InParanoid" id="A0A0D0D7Y2"/>
<dbReference type="HOGENOM" id="CLU_180954_0_0_1"/>
<reference evidence="2" key="2">
    <citation type="submission" date="2015-01" db="EMBL/GenBank/DDBJ databases">
        <title>Evolutionary Origins and Diversification of the Mycorrhizal Mutualists.</title>
        <authorList>
            <consortium name="DOE Joint Genome Institute"/>
            <consortium name="Mycorrhizal Genomics Consortium"/>
            <person name="Kohler A."/>
            <person name="Kuo A."/>
            <person name="Nagy L.G."/>
            <person name="Floudas D."/>
            <person name="Copeland A."/>
            <person name="Barry K.W."/>
            <person name="Cichocki N."/>
            <person name="Veneault-Fourrey C."/>
            <person name="LaButti K."/>
            <person name="Lindquist E.A."/>
            <person name="Lipzen A."/>
            <person name="Lundell T."/>
            <person name="Morin E."/>
            <person name="Murat C."/>
            <person name="Riley R."/>
            <person name="Ohm R."/>
            <person name="Sun H."/>
            <person name="Tunlid A."/>
            <person name="Henrissat B."/>
            <person name="Grigoriev I.V."/>
            <person name="Hibbett D.S."/>
            <person name="Martin F."/>
        </authorList>
    </citation>
    <scope>NUCLEOTIDE SEQUENCE [LARGE SCALE GENOMIC DNA]</scope>
    <source>
        <strain evidence="2">Ve08.2h10</strain>
    </source>
</reference>
<dbReference type="Proteomes" id="UP000054538">
    <property type="component" value="Unassembled WGS sequence"/>
</dbReference>
<dbReference type="STRING" id="930991.A0A0D0D7Y2"/>
<reference evidence="1 2" key="1">
    <citation type="submission" date="2014-04" db="EMBL/GenBank/DDBJ databases">
        <authorList>
            <consortium name="DOE Joint Genome Institute"/>
            <person name="Kuo A."/>
            <person name="Kohler A."/>
            <person name="Jargeat P."/>
            <person name="Nagy L.G."/>
            <person name="Floudas D."/>
            <person name="Copeland A."/>
            <person name="Barry K.W."/>
            <person name="Cichocki N."/>
            <person name="Veneault-Fourrey C."/>
            <person name="LaButti K."/>
            <person name="Lindquist E.A."/>
            <person name="Lipzen A."/>
            <person name="Lundell T."/>
            <person name="Morin E."/>
            <person name="Murat C."/>
            <person name="Sun H."/>
            <person name="Tunlid A."/>
            <person name="Henrissat B."/>
            <person name="Grigoriev I.V."/>
            <person name="Hibbett D.S."/>
            <person name="Martin F."/>
            <person name="Nordberg H.P."/>
            <person name="Cantor M.N."/>
            <person name="Hua S.X."/>
        </authorList>
    </citation>
    <scope>NUCLEOTIDE SEQUENCE [LARGE SCALE GENOMIC DNA]</scope>
    <source>
        <strain evidence="1 2">Ve08.2h10</strain>
    </source>
</reference>
<dbReference type="AlphaFoldDB" id="A0A0D0D7Y2"/>
<dbReference type="OrthoDB" id="2660902at2759"/>
<accession>A0A0D0D7Y2</accession>
<protein>
    <submittedName>
        <fullName evidence="1">Unplaced genomic scaffold scaffold_1355, whole genome shotgun sequence</fullName>
    </submittedName>
</protein>
<proteinExistence type="predicted"/>
<dbReference type="EMBL" id="KN826177">
    <property type="protein sequence ID" value="KIK79816.1"/>
    <property type="molecule type" value="Genomic_DNA"/>
</dbReference>
<sequence>KYNKINKVFSQTGSGITYKELVAEPCSWNIVGKIGLEVFPWWQDLHGWWRTNPAYNMVYSMANGGQNCAAAA</sequence>
<keyword evidence="2" id="KW-1185">Reference proteome</keyword>
<feature type="non-terminal residue" evidence="1">
    <location>
        <position position="1"/>
    </location>
</feature>